<dbReference type="AlphaFoldDB" id="A0A0D2NI02"/>
<evidence type="ECO:0000256" key="1">
    <source>
        <dbReference type="ARBA" id="ARBA00001973"/>
    </source>
</evidence>
<dbReference type="InterPro" id="IPR022740">
    <property type="entry name" value="Polyphenol_oxidase_C"/>
</dbReference>
<comment type="cofactor">
    <cofactor evidence="1">
        <name>Cu(2+)</name>
        <dbReference type="ChEBI" id="CHEBI:29036"/>
    </cofactor>
</comment>
<keyword evidence="6" id="KW-0186">Copper</keyword>
<dbReference type="Pfam" id="PF00264">
    <property type="entry name" value="Tyrosinase"/>
    <property type="match status" value="1"/>
</dbReference>
<dbReference type="EMBL" id="CM001744">
    <property type="protein sequence ID" value="KJB32517.1"/>
    <property type="molecule type" value="Genomic_DNA"/>
</dbReference>
<keyword evidence="7" id="KW-1015">Disulfide bond</keyword>
<proteinExistence type="inferred from homology"/>
<accession>A0A0D2NI02</accession>
<gene>
    <name evidence="9" type="ORF">B456_005G244400</name>
</gene>
<dbReference type="PANTHER" id="PTHR11474">
    <property type="entry name" value="TYROSINASE FAMILY MEMBER"/>
    <property type="match status" value="1"/>
</dbReference>
<dbReference type="STRING" id="29730.A0A0D2NI02"/>
<evidence type="ECO:0000256" key="5">
    <source>
        <dbReference type="ARBA" id="ARBA00023002"/>
    </source>
</evidence>
<dbReference type="Pfam" id="PF12142">
    <property type="entry name" value="PPO1_DWL"/>
    <property type="match status" value="1"/>
</dbReference>
<dbReference type="InterPro" id="IPR008922">
    <property type="entry name" value="Di-copper_centre_dom_sf"/>
</dbReference>
<dbReference type="Proteomes" id="UP000032304">
    <property type="component" value="Chromosome 5"/>
</dbReference>
<evidence type="ECO:0000259" key="8">
    <source>
        <dbReference type="PROSITE" id="PS00498"/>
    </source>
</evidence>
<dbReference type="Gramene" id="KJB32517">
    <property type="protein sequence ID" value="KJB32517"/>
    <property type="gene ID" value="B456_005G244400"/>
</dbReference>
<dbReference type="InterPro" id="IPR022739">
    <property type="entry name" value="Polyphenol_oxidase_cen"/>
</dbReference>
<dbReference type="OMA" id="YEMLNRS"/>
<keyword evidence="3" id="KW-0479">Metal-binding</keyword>
<keyword evidence="5" id="KW-0560">Oxidoreductase</keyword>
<comment type="similarity">
    <text evidence="2">Belongs to the tyrosinase family.</text>
</comment>
<evidence type="ECO:0000256" key="6">
    <source>
        <dbReference type="ARBA" id="ARBA00023008"/>
    </source>
</evidence>
<evidence type="ECO:0000256" key="3">
    <source>
        <dbReference type="ARBA" id="ARBA00022723"/>
    </source>
</evidence>
<dbReference type="PANTHER" id="PTHR11474:SF128">
    <property type="entry name" value="AUREUSIDIN SYNTHASE-LIKE"/>
    <property type="match status" value="1"/>
</dbReference>
<dbReference type="InterPro" id="IPR050316">
    <property type="entry name" value="Tyrosinase/Hemocyanin"/>
</dbReference>
<name>A0A0D2NI02_GOSRA</name>
<organism evidence="9 10">
    <name type="scientific">Gossypium raimondii</name>
    <name type="common">Peruvian cotton</name>
    <name type="synonym">Gossypium klotzschianum subsp. raimondii</name>
    <dbReference type="NCBI Taxonomy" id="29730"/>
    <lineage>
        <taxon>Eukaryota</taxon>
        <taxon>Viridiplantae</taxon>
        <taxon>Streptophyta</taxon>
        <taxon>Embryophyta</taxon>
        <taxon>Tracheophyta</taxon>
        <taxon>Spermatophyta</taxon>
        <taxon>Magnoliopsida</taxon>
        <taxon>eudicotyledons</taxon>
        <taxon>Gunneridae</taxon>
        <taxon>Pentapetalae</taxon>
        <taxon>rosids</taxon>
        <taxon>malvids</taxon>
        <taxon>Malvales</taxon>
        <taxon>Malvaceae</taxon>
        <taxon>Malvoideae</taxon>
        <taxon>Gossypium</taxon>
    </lineage>
</organism>
<dbReference type="KEGG" id="gra:105795312"/>
<keyword evidence="10" id="KW-1185">Reference proteome</keyword>
<evidence type="ECO:0000313" key="10">
    <source>
        <dbReference type="Proteomes" id="UP000032304"/>
    </source>
</evidence>
<feature type="domain" description="Tyrosinase copper-binding" evidence="8">
    <location>
        <begin position="318"/>
        <end position="329"/>
    </location>
</feature>
<dbReference type="InterPro" id="IPR002227">
    <property type="entry name" value="Tyrosinase_Cu-bd"/>
</dbReference>
<evidence type="ECO:0000256" key="7">
    <source>
        <dbReference type="ARBA" id="ARBA00023157"/>
    </source>
</evidence>
<dbReference type="PRINTS" id="PR00092">
    <property type="entry name" value="TYROSINASE"/>
</dbReference>
<dbReference type="SUPFAM" id="SSF48056">
    <property type="entry name" value="Di-copper centre-containing domain"/>
    <property type="match status" value="1"/>
</dbReference>
<dbReference type="PROSITE" id="PS00498">
    <property type="entry name" value="TYROSINASE_2"/>
    <property type="match status" value="1"/>
</dbReference>
<dbReference type="eggNOG" id="ENOG502QVTH">
    <property type="taxonomic scope" value="Eukaryota"/>
</dbReference>
<sequence>MAEKKWILILFLTFIIAVSQVHHLYMGELASIMLEKLQQWRKPFNNGGKNLAIGPNLTACHSSYGRPDLLVYCCPPGFQTPVPFTDFKFLDPSPVRVRRPAHLLNESFIAKYNKALSIMKSLPFDDPRSFLRQANLHCQFCTGAYEMLNRSGSELNIHRTWMFFPWHRMMIYFHERILGSLIGDDTFALPFWAWDIPDGMTIPDFYVDESSPFFHSQRDFSHFPPRVADLDYSTDDNDPRFDGKEQTETNLAFMYNRMVSGAKKTELFMGCTFKAGDKNCDSPGTIESAPHNTLHTWIGSGLNPGREDMGKFYSAAKDPVFYAHHSNIDRLWEVWRDINDRKLDIDDSDWLNSFFFFYDENLNLVKIKVKDVLDITKLGYSYEEVDRPWLNHRPPPSVPPEQARRIIKLKQNENPVFSSDFRRVLDGKLTVTVNRSVKREKFDEEETVVVYGIVVRGNEYVKFDVYVNLSDDTKMNPKFREFAGTFVHIPGGGRGGHDLKKMKLKLGISELLKDLKADEDETIWVTLVPRTTSCSNVSIEGIKIEYIK</sequence>
<dbReference type="GO" id="GO:0004097">
    <property type="term" value="F:catechol oxidase activity"/>
    <property type="evidence" value="ECO:0007669"/>
    <property type="project" value="InterPro"/>
</dbReference>
<dbReference type="Pfam" id="PF12143">
    <property type="entry name" value="PPO1_KFDV"/>
    <property type="match status" value="1"/>
</dbReference>
<dbReference type="GO" id="GO:0046872">
    <property type="term" value="F:metal ion binding"/>
    <property type="evidence" value="ECO:0007669"/>
    <property type="project" value="UniProtKB-KW"/>
</dbReference>
<reference evidence="9 10" key="1">
    <citation type="journal article" date="2012" name="Nature">
        <title>Repeated polyploidization of Gossypium genomes and the evolution of spinnable cotton fibres.</title>
        <authorList>
            <person name="Paterson A.H."/>
            <person name="Wendel J.F."/>
            <person name="Gundlach H."/>
            <person name="Guo H."/>
            <person name="Jenkins J."/>
            <person name="Jin D."/>
            <person name="Llewellyn D."/>
            <person name="Showmaker K.C."/>
            <person name="Shu S."/>
            <person name="Udall J."/>
            <person name="Yoo M.J."/>
            <person name="Byers R."/>
            <person name="Chen W."/>
            <person name="Doron-Faigenboim A."/>
            <person name="Duke M.V."/>
            <person name="Gong L."/>
            <person name="Grimwood J."/>
            <person name="Grover C."/>
            <person name="Grupp K."/>
            <person name="Hu G."/>
            <person name="Lee T.H."/>
            <person name="Li J."/>
            <person name="Lin L."/>
            <person name="Liu T."/>
            <person name="Marler B.S."/>
            <person name="Page J.T."/>
            <person name="Roberts A.W."/>
            <person name="Romanel E."/>
            <person name="Sanders W.S."/>
            <person name="Szadkowski E."/>
            <person name="Tan X."/>
            <person name="Tang H."/>
            <person name="Xu C."/>
            <person name="Wang J."/>
            <person name="Wang Z."/>
            <person name="Zhang D."/>
            <person name="Zhang L."/>
            <person name="Ashrafi H."/>
            <person name="Bedon F."/>
            <person name="Bowers J.E."/>
            <person name="Brubaker C.L."/>
            <person name="Chee P.W."/>
            <person name="Das S."/>
            <person name="Gingle A.R."/>
            <person name="Haigler C.H."/>
            <person name="Harker D."/>
            <person name="Hoffmann L.V."/>
            <person name="Hovav R."/>
            <person name="Jones D.C."/>
            <person name="Lemke C."/>
            <person name="Mansoor S."/>
            <person name="ur Rahman M."/>
            <person name="Rainville L.N."/>
            <person name="Rambani A."/>
            <person name="Reddy U.K."/>
            <person name="Rong J.K."/>
            <person name="Saranga Y."/>
            <person name="Scheffler B.E."/>
            <person name="Scheffler J.A."/>
            <person name="Stelly D.M."/>
            <person name="Triplett B.A."/>
            <person name="Van Deynze A."/>
            <person name="Vaslin M.F."/>
            <person name="Waghmare V.N."/>
            <person name="Walford S.A."/>
            <person name="Wright R.J."/>
            <person name="Zaki E.A."/>
            <person name="Zhang T."/>
            <person name="Dennis E.S."/>
            <person name="Mayer K.F."/>
            <person name="Peterson D.G."/>
            <person name="Rokhsar D.S."/>
            <person name="Wang X."/>
            <person name="Schmutz J."/>
        </authorList>
    </citation>
    <scope>NUCLEOTIDE SEQUENCE [LARGE SCALE GENOMIC DNA]</scope>
</reference>
<evidence type="ECO:0000256" key="4">
    <source>
        <dbReference type="ARBA" id="ARBA00022784"/>
    </source>
</evidence>
<keyword evidence="4" id="KW-0883">Thioether bond</keyword>
<dbReference type="OrthoDB" id="6132182at2759"/>
<evidence type="ECO:0000256" key="2">
    <source>
        <dbReference type="ARBA" id="ARBA00009928"/>
    </source>
</evidence>
<protein>
    <recommendedName>
        <fullName evidence="8">Tyrosinase copper-binding domain-containing protein</fullName>
    </recommendedName>
</protein>
<dbReference type="Gene3D" id="1.10.1280.10">
    <property type="entry name" value="Di-copper center containing domain from catechol oxidase"/>
    <property type="match status" value="1"/>
</dbReference>
<evidence type="ECO:0000313" key="9">
    <source>
        <dbReference type="EMBL" id="KJB32517.1"/>
    </source>
</evidence>